<feature type="coiled-coil region" evidence="1">
    <location>
        <begin position="32"/>
        <end position="180"/>
    </location>
</feature>
<accession>A0A2K1QYZ0</accession>
<sequence>MADEQDTPQDKTISKKEYDELLKLRQEKKEWHAKDEEQYEEMRLVKDEVEELKGRLATRNEAVRDLETERKNLEYEKRQQEDELREKERMAKRIATLENEVKRKDEDVDEFRNALQQLELDNRDKIKKWHEEQDKADELEFDMKTLKADLDLAQKQVKIYEDHRVEMEMSQDRLDAIEDLLQQDSILGRRLSTGRSINDYKPSEIWNLLAAALSGRERSQSPELNQDGLRPPRQRGKVTRTASLQDQLDEAGEHLDEDGQSSPSVASVSSARKASQGSLLSPKPSARSPQSQSPGKAAPLKLALKTITIPTLQAIEPVSPKTRPLAHIPQQTVEEIRTTRLVTVEYSTSELLRQLPVWFWALLSICILTMGWLYFQERNTWLPANEMSRQAVIRLRSQSRVWLPRLTSKVMFSTERLLGVQRSCLG</sequence>
<keyword evidence="4" id="KW-0378">Hydrolase</keyword>
<dbReference type="EMBL" id="NKHZ01000025">
    <property type="protein sequence ID" value="PNS20265.1"/>
    <property type="molecule type" value="Genomic_DNA"/>
</dbReference>
<organism evidence="4 5">
    <name type="scientific">Sphaceloma murrayae</name>
    <dbReference type="NCBI Taxonomy" id="2082308"/>
    <lineage>
        <taxon>Eukaryota</taxon>
        <taxon>Fungi</taxon>
        <taxon>Dikarya</taxon>
        <taxon>Ascomycota</taxon>
        <taxon>Pezizomycotina</taxon>
        <taxon>Dothideomycetes</taxon>
        <taxon>Dothideomycetidae</taxon>
        <taxon>Myriangiales</taxon>
        <taxon>Elsinoaceae</taxon>
        <taxon>Sphaceloma</taxon>
    </lineage>
</organism>
<proteinExistence type="predicted"/>
<evidence type="ECO:0000256" key="1">
    <source>
        <dbReference type="SAM" id="Coils"/>
    </source>
</evidence>
<name>A0A2K1QYZ0_9PEZI</name>
<feature type="region of interest" description="Disordered" evidence="2">
    <location>
        <begin position="216"/>
        <end position="297"/>
    </location>
</feature>
<keyword evidence="3" id="KW-1133">Transmembrane helix</keyword>
<dbReference type="GO" id="GO:0016740">
    <property type="term" value="F:transferase activity"/>
    <property type="evidence" value="ECO:0007669"/>
    <property type="project" value="UniProtKB-KW"/>
</dbReference>
<keyword evidence="5" id="KW-1185">Reference proteome</keyword>
<comment type="caution">
    <text evidence="4">The sequence shown here is derived from an EMBL/GenBank/DDBJ whole genome shotgun (WGS) entry which is preliminary data.</text>
</comment>
<feature type="compositionally biased region" description="Low complexity" evidence="2">
    <location>
        <begin position="261"/>
        <end position="275"/>
    </location>
</feature>
<keyword evidence="3" id="KW-0472">Membrane</keyword>
<dbReference type="AlphaFoldDB" id="A0A2K1QYZ0"/>
<protein>
    <submittedName>
        <fullName evidence="4">Phosphoribosylaminoimidazolecarboxamide formyltransferase/IMP cyclohydrolase</fullName>
    </submittedName>
</protein>
<feature type="compositionally biased region" description="Acidic residues" evidence="2">
    <location>
        <begin position="247"/>
        <end position="259"/>
    </location>
</feature>
<evidence type="ECO:0000256" key="3">
    <source>
        <dbReference type="SAM" id="Phobius"/>
    </source>
</evidence>
<reference evidence="4 5" key="1">
    <citation type="submission" date="2017-06" db="EMBL/GenBank/DDBJ databases">
        <title>Draft genome sequence of a variant of Elsinoe murrayae.</title>
        <authorList>
            <person name="Cheng Q."/>
        </authorList>
    </citation>
    <scope>NUCLEOTIDE SEQUENCE [LARGE SCALE GENOMIC DNA]</scope>
    <source>
        <strain evidence="4 5">CQ-2017a</strain>
    </source>
</reference>
<dbReference type="GO" id="GO:0016787">
    <property type="term" value="F:hydrolase activity"/>
    <property type="evidence" value="ECO:0007669"/>
    <property type="project" value="UniProtKB-KW"/>
</dbReference>
<keyword evidence="3" id="KW-0812">Transmembrane</keyword>
<dbReference type="Proteomes" id="UP000243797">
    <property type="component" value="Unassembled WGS sequence"/>
</dbReference>
<evidence type="ECO:0000313" key="4">
    <source>
        <dbReference type="EMBL" id="PNS20265.1"/>
    </source>
</evidence>
<gene>
    <name evidence="4" type="ORF">CAC42_5715</name>
</gene>
<feature type="transmembrane region" description="Helical" evidence="3">
    <location>
        <begin position="357"/>
        <end position="375"/>
    </location>
</feature>
<keyword evidence="1" id="KW-0175">Coiled coil</keyword>
<keyword evidence="4" id="KW-0808">Transferase</keyword>
<dbReference type="InParanoid" id="A0A2K1QYZ0"/>
<evidence type="ECO:0000313" key="5">
    <source>
        <dbReference type="Proteomes" id="UP000243797"/>
    </source>
</evidence>
<evidence type="ECO:0000256" key="2">
    <source>
        <dbReference type="SAM" id="MobiDB-lite"/>
    </source>
</evidence>